<dbReference type="AlphaFoldDB" id="A0A183AK88"/>
<evidence type="ECO:0000313" key="4">
    <source>
        <dbReference type="WBParaSite" id="ECPE_0000738901-mRNA-1"/>
    </source>
</evidence>
<reference evidence="2 3" key="2">
    <citation type="submission" date="2018-11" db="EMBL/GenBank/DDBJ databases">
        <authorList>
            <consortium name="Pathogen Informatics"/>
        </authorList>
    </citation>
    <scope>NUCLEOTIDE SEQUENCE [LARGE SCALE GENOMIC DNA]</scope>
    <source>
        <strain evidence="2 3">Egypt</strain>
    </source>
</reference>
<proteinExistence type="predicted"/>
<feature type="region of interest" description="Disordered" evidence="1">
    <location>
        <begin position="1"/>
        <end position="30"/>
    </location>
</feature>
<feature type="compositionally biased region" description="Acidic residues" evidence="1">
    <location>
        <begin position="1"/>
        <end position="23"/>
    </location>
</feature>
<dbReference type="WBParaSite" id="ECPE_0000738901-mRNA-1">
    <property type="protein sequence ID" value="ECPE_0000738901-mRNA-1"/>
    <property type="gene ID" value="ECPE_0000738901"/>
</dbReference>
<evidence type="ECO:0000256" key="1">
    <source>
        <dbReference type="SAM" id="MobiDB-lite"/>
    </source>
</evidence>
<reference evidence="4" key="1">
    <citation type="submission" date="2016-06" db="UniProtKB">
        <authorList>
            <consortium name="WormBaseParasite"/>
        </authorList>
    </citation>
    <scope>IDENTIFICATION</scope>
</reference>
<sequence>MQEKDGDDADEEEEEEEKDEEDGEVRFGKRVRNASQLTTIAARLWSKKDTKKGEEALFTPSKADIESQLKTCRFRDVFNGGLGTTNITTACHGMFMYVAPFADGVNTACKAKVSNIRYSFK</sequence>
<accession>A0A183AK88</accession>
<name>A0A183AK88_9TREM</name>
<dbReference type="Proteomes" id="UP000272942">
    <property type="component" value="Unassembled WGS sequence"/>
</dbReference>
<organism evidence="4">
    <name type="scientific">Echinostoma caproni</name>
    <dbReference type="NCBI Taxonomy" id="27848"/>
    <lineage>
        <taxon>Eukaryota</taxon>
        <taxon>Metazoa</taxon>
        <taxon>Spiralia</taxon>
        <taxon>Lophotrochozoa</taxon>
        <taxon>Platyhelminthes</taxon>
        <taxon>Trematoda</taxon>
        <taxon>Digenea</taxon>
        <taxon>Plagiorchiida</taxon>
        <taxon>Echinostomata</taxon>
        <taxon>Echinostomatoidea</taxon>
        <taxon>Echinostomatidae</taxon>
        <taxon>Echinostoma</taxon>
    </lineage>
</organism>
<keyword evidence="3" id="KW-1185">Reference proteome</keyword>
<dbReference type="EMBL" id="UZAN01044519">
    <property type="protein sequence ID" value="VDP80930.1"/>
    <property type="molecule type" value="Genomic_DNA"/>
</dbReference>
<gene>
    <name evidence="2" type="ORF">ECPE_LOCUS7373</name>
</gene>
<evidence type="ECO:0000313" key="2">
    <source>
        <dbReference type="EMBL" id="VDP80930.1"/>
    </source>
</evidence>
<protein>
    <submittedName>
        <fullName evidence="4">NUC153 domain-containing protein</fullName>
    </submittedName>
</protein>
<evidence type="ECO:0000313" key="3">
    <source>
        <dbReference type="Proteomes" id="UP000272942"/>
    </source>
</evidence>